<dbReference type="Proteomes" id="UP001596411">
    <property type="component" value="Unassembled WGS sequence"/>
</dbReference>
<evidence type="ECO:0000313" key="2">
    <source>
        <dbReference type="Proteomes" id="UP001596411"/>
    </source>
</evidence>
<name>A0ABW2EUZ8_9GAMM</name>
<dbReference type="PANTHER" id="PTHR35175">
    <property type="entry name" value="DUF1289 DOMAIN-CONTAINING PROTEIN"/>
    <property type="match status" value="1"/>
</dbReference>
<protein>
    <submittedName>
        <fullName evidence="1">DUF1289 domain-containing protein</fullName>
    </submittedName>
</protein>
<accession>A0ABW2EUZ8</accession>
<keyword evidence="2" id="KW-1185">Reference proteome</keyword>
<sequence>MSQRISTPCVGVCSTTVGDAVCRGCQRHLDEIRDWFGYDEAERRRRIGELDALRVQAAASLLRVDDEALLNAQLARHSIRVRPEQPPLSRAVELLRVGRERIQDLSRYGLARQGAGLGLTPPQLFAKLSDALALAGQARIAPMITDSHHSG</sequence>
<dbReference type="Pfam" id="PF06945">
    <property type="entry name" value="DUF1289"/>
    <property type="match status" value="1"/>
</dbReference>
<dbReference type="EMBL" id="JBHSZP010000016">
    <property type="protein sequence ID" value="MFC7089871.1"/>
    <property type="molecule type" value="Genomic_DNA"/>
</dbReference>
<comment type="caution">
    <text evidence="1">The sequence shown here is derived from an EMBL/GenBank/DDBJ whole genome shotgun (WGS) entry which is preliminary data.</text>
</comment>
<organism evidence="1 2">
    <name type="scientific">Halomonas salifodinae</name>
    <dbReference type="NCBI Taxonomy" id="438745"/>
    <lineage>
        <taxon>Bacteria</taxon>
        <taxon>Pseudomonadati</taxon>
        <taxon>Pseudomonadota</taxon>
        <taxon>Gammaproteobacteria</taxon>
        <taxon>Oceanospirillales</taxon>
        <taxon>Halomonadaceae</taxon>
        <taxon>Halomonas</taxon>
    </lineage>
</organism>
<dbReference type="PANTHER" id="PTHR35175:SF1">
    <property type="entry name" value="OXIDOREDUCTASE"/>
    <property type="match status" value="1"/>
</dbReference>
<evidence type="ECO:0000313" key="1">
    <source>
        <dbReference type="EMBL" id="MFC7089871.1"/>
    </source>
</evidence>
<proteinExistence type="predicted"/>
<reference evidence="2" key="1">
    <citation type="journal article" date="2019" name="Int. J. Syst. Evol. Microbiol.">
        <title>The Global Catalogue of Microorganisms (GCM) 10K type strain sequencing project: providing services to taxonomists for standard genome sequencing and annotation.</title>
        <authorList>
            <consortium name="The Broad Institute Genomics Platform"/>
            <consortium name="The Broad Institute Genome Sequencing Center for Infectious Disease"/>
            <person name="Wu L."/>
            <person name="Ma J."/>
        </authorList>
    </citation>
    <scope>NUCLEOTIDE SEQUENCE [LARGE SCALE GENOMIC DNA]</scope>
    <source>
        <strain evidence="2">CGMCC 1.13666</strain>
    </source>
</reference>
<dbReference type="RefSeq" id="WP_346062297.1">
    <property type="nucleotide sequence ID" value="NZ_BAAADR010000010.1"/>
</dbReference>
<dbReference type="InterPro" id="IPR010710">
    <property type="entry name" value="DUF1289"/>
</dbReference>
<gene>
    <name evidence="1" type="ORF">ACFQH5_09970</name>
</gene>